<dbReference type="InterPro" id="IPR016024">
    <property type="entry name" value="ARM-type_fold"/>
</dbReference>
<dbReference type="AlphaFoldDB" id="A0A8X7VB91"/>
<dbReference type="PANTHER" id="PTHR23315">
    <property type="entry name" value="U BOX DOMAIN-CONTAINING"/>
    <property type="match status" value="1"/>
</dbReference>
<reference evidence="2 3" key="1">
    <citation type="submission" date="2020-02" db="EMBL/GenBank/DDBJ databases">
        <authorList>
            <person name="Ma Q."/>
            <person name="Huang Y."/>
            <person name="Song X."/>
            <person name="Pei D."/>
        </authorList>
    </citation>
    <scope>NUCLEOTIDE SEQUENCE [LARGE SCALE GENOMIC DNA]</scope>
    <source>
        <strain evidence="2">Sxm20200214</strain>
        <tissue evidence="2">Leaf</tissue>
    </source>
</reference>
<accession>A0A8X7VB91</accession>
<dbReference type="PANTHER" id="PTHR23315:SF7">
    <property type="entry name" value="U-BOX DOMAIN-CONTAINING PROTEIN 4"/>
    <property type="match status" value="1"/>
</dbReference>
<evidence type="ECO:0000256" key="1">
    <source>
        <dbReference type="ARBA" id="ARBA00022786"/>
    </source>
</evidence>
<dbReference type="Proteomes" id="UP000886595">
    <property type="component" value="Unassembled WGS sequence"/>
</dbReference>
<dbReference type="EMBL" id="JAAMPC010000006">
    <property type="protein sequence ID" value="KAG2308133.1"/>
    <property type="molecule type" value="Genomic_DNA"/>
</dbReference>
<comment type="caution">
    <text evidence="2">The sequence shown here is derived from an EMBL/GenBank/DDBJ whole genome shotgun (WGS) entry which is preliminary data.</text>
</comment>
<dbReference type="OrthoDB" id="7537227at2759"/>
<dbReference type="InterPro" id="IPR011989">
    <property type="entry name" value="ARM-like"/>
</dbReference>
<evidence type="ECO:0000313" key="3">
    <source>
        <dbReference type="Proteomes" id="UP000886595"/>
    </source>
</evidence>
<organism evidence="2 3">
    <name type="scientific">Brassica carinata</name>
    <name type="common">Ethiopian mustard</name>
    <name type="synonym">Abyssinian cabbage</name>
    <dbReference type="NCBI Taxonomy" id="52824"/>
    <lineage>
        <taxon>Eukaryota</taxon>
        <taxon>Viridiplantae</taxon>
        <taxon>Streptophyta</taxon>
        <taxon>Embryophyta</taxon>
        <taxon>Tracheophyta</taxon>
        <taxon>Spermatophyta</taxon>
        <taxon>Magnoliopsida</taxon>
        <taxon>eudicotyledons</taxon>
        <taxon>Gunneridae</taxon>
        <taxon>Pentapetalae</taxon>
        <taxon>rosids</taxon>
        <taxon>malvids</taxon>
        <taxon>Brassicales</taxon>
        <taxon>Brassicaceae</taxon>
        <taxon>Brassiceae</taxon>
        <taxon>Brassica</taxon>
    </lineage>
</organism>
<proteinExistence type="predicted"/>
<name>A0A8X7VB91_BRACI</name>
<keyword evidence="1" id="KW-0833">Ubl conjugation pathway</keyword>
<evidence type="ECO:0000313" key="2">
    <source>
        <dbReference type="EMBL" id="KAG2308133.1"/>
    </source>
</evidence>
<dbReference type="SUPFAM" id="SSF48371">
    <property type="entry name" value="ARM repeat"/>
    <property type="match status" value="1"/>
</dbReference>
<keyword evidence="3" id="KW-1185">Reference proteome</keyword>
<dbReference type="Gene3D" id="1.25.10.10">
    <property type="entry name" value="Leucine-rich Repeat Variant"/>
    <property type="match status" value="1"/>
</dbReference>
<sequence length="261" mass="27860">MILTTLSAQPFQALLLSSFSSPIHTHFQEVDAPPPWNPTGSSLASLHWLSLSLSLEEAGATPPWNSTWIFLAVLQIDFGSRIVSASSNGGWSCFARRTQLHRRTLSALLNLSINDNNKSLIAEAGAIEQLIHVFREREQGAIVQSGAVRYLIDLMDPAAGMVDKALTIPEGRNAIGQEGGIGLLVEVVELGSARGKENAAAALLQLSTNSGRFCNMVLQEGAVPPLVALSQSGTPRARERHRHCSVTSGTKGMEMLGVADG</sequence>
<protein>
    <submittedName>
        <fullName evidence="2">Uncharacterized protein</fullName>
    </submittedName>
</protein>
<gene>
    <name evidence="2" type="ORF">Bca52824_027881</name>
</gene>